<dbReference type="Pfam" id="PF01535">
    <property type="entry name" value="PPR"/>
    <property type="match status" value="4"/>
</dbReference>
<dbReference type="InterPro" id="IPR046960">
    <property type="entry name" value="PPR_At4g14850-like_plant"/>
</dbReference>
<gene>
    <name evidence="5" type="primary">PCMP-H86</name>
    <name evidence="5" type="ORF">CR513_42521</name>
</gene>
<dbReference type="Pfam" id="PF20431">
    <property type="entry name" value="E_motif"/>
    <property type="match status" value="1"/>
</dbReference>
<feature type="non-terminal residue" evidence="5">
    <location>
        <position position="1"/>
    </location>
</feature>
<feature type="repeat" description="PPR" evidence="3">
    <location>
        <begin position="375"/>
        <end position="409"/>
    </location>
</feature>
<feature type="repeat" description="PPR" evidence="3">
    <location>
        <begin position="170"/>
        <end position="204"/>
    </location>
</feature>
<dbReference type="InterPro" id="IPR002885">
    <property type="entry name" value="PPR_rpt"/>
</dbReference>
<reference evidence="5" key="1">
    <citation type="submission" date="2018-05" db="EMBL/GenBank/DDBJ databases">
        <title>Draft genome of Mucuna pruriens seed.</title>
        <authorList>
            <person name="Nnadi N.E."/>
            <person name="Vos R."/>
            <person name="Hasami M.H."/>
            <person name="Devisetty U.K."/>
            <person name="Aguiy J.C."/>
        </authorList>
    </citation>
    <scope>NUCLEOTIDE SEQUENCE [LARGE SCALE GENOMIC DNA]</scope>
    <source>
        <strain evidence="5">JCA_2017</strain>
    </source>
</reference>
<dbReference type="EMBL" id="QJKJ01009191">
    <property type="protein sequence ID" value="RDX77371.1"/>
    <property type="molecule type" value="Genomic_DNA"/>
</dbReference>
<dbReference type="GO" id="GO:0008270">
    <property type="term" value="F:zinc ion binding"/>
    <property type="evidence" value="ECO:0007669"/>
    <property type="project" value="InterPro"/>
</dbReference>
<evidence type="ECO:0000256" key="2">
    <source>
        <dbReference type="ARBA" id="ARBA00022737"/>
    </source>
</evidence>
<evidence type="ECO:0000256" key="3">
    <source>
        <dbReference type="PROSITE-ProRule" id="PRU00708"/>
    </source>
</evidence>
<dbReference type="Proteomes" id="UP000257109">
    <property type="component" value="Unassembled WGS sequence"/>
</dbReference>
<dbReference type="PANTHER" id="PTHR47926">
    <property type="entry name" value="PENTATRICOPEPTIDE REPEAT-CONTAINING PROTEIN"/>
    <property type="match status" value="1"/>
</dbReference>
<comment type="caution">
    <text evidence="5">The sequence shown here is derived from an EMBL/GenBank/DDBJ whole genome shotgun (WGS) entry which is preliminary data.</text>
</comment>
<accession>A0A371FGI4</accession>
<keyword evidence="6" id="KW-1185">Reference proteome</keyword>
<dbReference type="InterPro" id="IPR032867">
    <property type="entry name" value="DYW_dom"/>
</dbReference>
<dbReference type="AlphaFoldDB" id="A0A371FGI4"/>
<feature type="repeat" description="PPR" evidence="3">
    <location>
        <begin position="205"/>
        <end position="239"/>
    </location>
</feature>
<dbReference type="PANTHER" id="PTHR47926:SF504">
    <property type="entry name" value="(WILD MALAYSIAN BANANA) HYPOTHETICAL PROTEIN"/>
    <property type="match status" value="1"/>
</dbReference>
<feature type="repeat" description="PPR" evidence="3">
    <location>
        <begin position="69"/>
        <end position="103"/>
    </location>
</feature>
<dbReference type="FunFam" id="1.25.40.10:FF:000343">
    <property type="entry name" value="Pentatricopeptide repeat-containing protein At3g58590"/>
    <property type="match status" value="1"/>
</dbReference>
<feature type="domain" description="DYW" evidence="4">
    <location>
        <begin position="591"/>
        <end position="687"/>
    </location>
</feature>
<feature type="repeat" description="PPR" evidence="3">
    <location>
        <begin position="273"/>
        <end position="307"/>
    </location>
</feature>
<protein>
    <submittedName>
        <fullName evidence="5">Pentatricopeptide repeat-containing protein</fullName>
    </submittedName>
</protein>
<dbReference type="FunFam" id="1.25.40.10:FF:001921">
    <property type="entry name" value="Pentatricopeptide repeat-containing protein mitochondrial"/>
    <property type="match status" value="1"/>
</dbReference>
<dbReference type="FunFam" id="1.25.40.10:FF:001320">
    <property type="entry name" value="Pentatricopeptide repeat-containing protein At5g39350"/>
    <property type="match status" value="1"/>
</dbReference>
<dbReference type="OrthoDB" id="185373at2759"/>
<evidence type="ECO:0000313" key="6">
    <source>
        <dbReference type="Proteomes" id="UP000257109"/>
    </source>
</evidence>
<evidence type="ECO:0000259" key="4">
    <source>
        <dbReference type="Pfam" id="PF14432"/>
    </source>
</evidence>
<dbReference type="GO" id="GO:0009451">
    <property type="term" value="P:RNA modification"/>
    <property type="evidence" value="ECO:0007669"/>
    <property type="project" value="InterPro"/>
</dbReference>
<dbReference type="GO" id="GO:0003729">
    <property type="term" value="F:mRNA binding"/>
    <property type="evidence" value="ECO:0007669"/>
    <property type="project" value="UniProtKB-ARBA"/>
</dbReference>
<organism evidence="5 6">
    <name type="scientific">Mucuna pruriens</name>
    <name type="common">Velvet bean</name>
    <name type="synonym">Dolichos pruriens</name>
    <dbReference type="NCBI Taxonomy" id="157652"/>
    <lineage>
        <taxon>Eukaryota</taxon>
        <taxon>Viridiplantae</taxon>
        <taxon>Streptophyta</taxon>
        <taxon>Embryophyta</taxon>
        <taxon>Tracheophyta</taxon>
        <taxon>Spermatophyta</taxon>
        <taxon>Magnoliopsida</taxon>
        <taxon>eudicotyledons</taxon>
        <taxon>Gunneridae</taxon>
        <taxon>Pentapetalae</taxon>
        <taxon>rosids</taxon>
        <taxon>fabids</taxon>
        <taxon>Fabales</taxon>
        <taxon>Fabaceae</taxon>
        <taxon>Papilionoideae</taxon>
        <taxon>50 kb inversion clade</taxon>
        <taxon>NPAAA clade</taxon>
        <taxon>indigoferoid/millettioid clade</taxon>
        <taxon>Phaseoleae</taxon>
        <taxon>Mucuna</taxon>
    </lineage>
</organism>
<dbReference type="NCBIfam" id="TIGR00756">
    <property type="entry name" value="PPR"/>
    <property type="match status" value="4"/>
</dbReference>
<keyword evidence="2" id="KW-0677">Repeat</keyword>
<dbReference type="Gene3D" id="1.25.40.10">
    <property type="entry name" value="Tetratricopeptide repeat domain"/>
    <property type="match status" value="5"/>
</dbReference>
<dbReference type="FunFam" id="1.25.40.10:FF:000690">
    <property type="entry name" value="Pentatricopeptide repeat-containing protein"/>
    <property type="match status" value="1"/>
</dbReference>
<sequence>MNEGRLLSKILNKCSKRRLLDQGKQVHGVVEKLGFGRDLVLDNDLIDIYAKCGTVDFACMVFDRMPQRNVVSWTALMCGYLQNGDAKTSLLLFSKMGRSDVRPNEFTLSTSLKASGVMGIPGNGMQIHGVCTKSNFDWVPVVGNSMIDMYSKCGMVCEAARMFNTLPVRNVISWNAIIAGYTNQGNGEEALNLFREMQEKEEVPDGYTYSSLLKACSCAGAVREGMQIHASLIRLGFPYFAQSAVAGALVDLYAKCRRMTQARRVFDRIEEKSVMSWSTLILGYACEDDLREAMDLFRELRESRHRMDGFVLSSLIGVFADLALVEQGKQMHAYTIKVPYGLLETSVANSVLDMYMKCGLTDEADALFIEMPARNVVSWTIMITGYGKHGIGNKAVELFNEMQVNGIEPDSVTFLAVLSACSHSGLIEEGKKYFSSLCSNQKSKPQVEHYACMVDLLGRGGRLKEAKDLIEKMPLKPNVGIWQTLLSVCRMHGDVEMGKQVGEILLRLDGNNPANYVMMSNIYANAGYWKESEKIRETVKRKGLKKEAGRSWVEIDKEIHMFYNGDGMHPLIGEIHDVLKEMEKRVKEKMGYIHSVNFALHDVEEESKVESLRVHSEKLAIGLVLVKHGLKLKGERVIRIFKNLRVCGDCHAFIKGLSKVLKIVFVVRDANRFHRFENGLCSCGDYW</sequence>
<dbReference type="InterPro" id="IPR011990">
    <property type="entry name" value="TPR-like_helical_dom_sf"/>
</dbReference>
<dbReference type="Pfam" id="PF14432">
    <property type="entry name" value="DYW_deaminase"/>
    <property type="match status" value="1"/>
</dbReference>
<dbReference type="PROSITE" id="PS51375">
    <property type="entry name" value="PPR"/>
    <property type="match status" value="5"/>
</dbReference>
<dbReference type="InterPro" id="IPR046848">
    <property type="entry name" value="E_motif"/>
</dbReference>
<name>A0A371FGI4_MUCPR</name>
<evidence type="ECO:0000313" key="5">
    <source>
        <dbReference type="EMBL" id="RDX77371.1"/>
    </source>
</evidence>
<evidence type="ECO:0000256" key="1">
    <source>
        <dbReference type="ARBA" id="ARBA00006643"/>
    </source>
</evidence>
<proteinExistence type="inferred from homology"/>
<comment type="similarity">
    <text evidence="1">Belongs to the PPR family. PCMP-H subfamily.</text>
</comment>
<dbReference type="Pfam" id="PF13041">
    <property type="entry name" value="PPR_2"/>
    <property type="match status" value="3"/>
</dbReference>